<sequence length="117" mass="13740">MEGKTAVIKFRIDSSRKKDWKTFCKTKHISLTGLIINSVENRLMDHERKKVLGFIERQDNIFVKIETNINQIAKIVNGQKFISQHELEKFSVQLAEMIKLKTQQNEIFLKIYSMLGK</sequence>
<dbReference type="Proteomes" id="UP000198561">
    <property type="component" value="Unassembled WGS sequence"/>
</dbReference>
<dbReference type="EMBL" id="FNWQ01000001">
    <property type="protein sequence ID" value="SEH29810.1"/>
    <property type="molecule type" value="Genomic_DNA"/>
</dbReference>
<dbReference type="OrthoDB" id="1150417at2"/>
<protein>
    <submittedName>
        <fullName evidence="1">Mobilisation protein (MobC)</fullName>
    </submittedName>
</protein>
<dbReference type="STRING" id="680127.SAMN05421593_1187"/>
<name>A0A1H6H6X8_CHRCI</name>
<reference evidence="1 2" key="1">
    <citation type="submission" date="2016-10" db="EMBL/GenBank/DDBJ databases">
        <authorList>
            <person name="de Groot N.N."/>
        </authorList>
    </citation>
    <scope>NUCLEOTIDE SEQUENCE [LARGE SCALE GENOMIC DNA]</scope>
    <source>
        <strain evidence="1 2">DSM 23031</strain>
    </source>
</reference>
<evidence type="ECO:0000313" key="1">
    <source>
        <dbReference type="EMBL" id="SEH29810.1"/>
    </source>
</evidence>
<gene>
    <name evidence="1" type="ORF">SAMN05421593_1187</name>
</gene>
<dbReference type="AlphaFoldDB" id="A0A1H6H6X8"/>
<accession>A0A1H6H6X8</accession>
<dbReference type="RefSeq" id="WP_089690345.1">
    <property type="nucleotide sequence ID" value="NZ_FNWQ01000001.1"/>
</dbReference>
<proteinExistence type="predicted"/>
<organism evidence="1 2">
    <name type="scientific">Chryseobacterium culicis</name>
    <dbReference type="NCBI Taxonomy" id="680127"/>
    <lineage>
        <taxon>Bacteria</taxon>
        <taxon>Pseudomonadati</taxon>
        <taxon>Bacteroidota</taxon>
        <taxon>Flavobacteriia</taxon>
        <taxon>Flavobacteriales</taxon>
        <taxon>Weeksellaceae</taxon>
        <taxon>Chryseobacterium group</taxon>
        <taxon>Chryseobacterium</taxon>
    </lineage>
</organism>
<evidence type="ECO:0000313" key="2">
    <source>
        <dbReference type="Proteomes" id="UP000198561"/>
    </source>
</evidence>